<accession>A0A1Y1I7U4</accession>
<sequence>MHEEDADILDLVIMDLESASSGWISPDGMATISRLVGRPNALAVSVSDILLLEVASETEKDLIADPPIHYLNLGVKRLAASTDVHGFLGQMFVPGAATARLAMGTLEGLLHREYVEGTDDDYRTSDLSAADCAFNRFGEVSNSMMIIEQTATAV</sequence>
<gene>
    <name evidence="1" type="ORF">KFL_003270025</name>
</gene>
<reference evidence="1 2" key="1">
    <citation type="journal article" date="2014" name="Nat. Commun.">
        <title>Klebsormidium flaccidum genome reveals primary factors for plant terrestrial adaptation.</title>
        <authorList>
            <person name="Hori K."/>
            <person name="Maruyama F."/>
            <person name="Fujisawa T."/>
            <person name="Togashi T."/>
            <person name="Yamamoto N."/>
            <person name="Seo M."/>
            <person name="Sato S."/>
            <person name="Yamada T."/>
            <person name="Mori H."/>
            <person name="Tajima N."/>
            <person name="Moriyama T."/>
            <person name="Ikeuchi M."/>
            <person name="Watanabe M."/>
            <person name="Wada H."/>
            <person name="Kobayashi K."/>
            <person name="Saito M."/>
            <person name="Masuda T."/>
            <person name="Sasaki-Sekimoto Y."/>
            <person name="Mashiguchi K."/>
            <person name="Awai K."/>
            <person name="Shimojima M."/>
            <person name="Masuda S."/>
            <person name="Iwai M."/>
            <person name="Nobusawa T."/>
            <person name="Narise T."/>
            <person name="Kondo S."/>
            <person name="Saito H."/>
            <person name="Sato R."/>
            <person name="Murakawa M."/>
            <person name="Ihara Y."/>
            <person name="Oshima-Yamada Y."/>
            <person name="Ohtaka K."/>
            <person name="Satoh M."/>
            <person name="Sonobe K."/>
            <person name="Ishii M."/>
            <person name="Ohtani R."/>
            <person name="Kanamori-Sato M."/>
            <person name="Honoki R."/>
            <person name="Miyazaki D."/>
            <person name="Mochizuki H."/>
            <person name="Umetsu J."/>
            <person name="Higashi K."/>
            <person name="Shibata D."/>
            <person name="Kamiya Y."/>
            <person name="Sato N."/>
            <person name="Nakamura Y."/>
            <person name="Tabata S."/>
            <person name="Ida S."/>
            <person name="Kurokawa K."/>
            <person name="Ohta H."/>
        </authorList>
    </citation>
    <scope>NUCLEOTIDE SEQUENCE [LARGE SCALE GENOMIC DNA]</scope>
    <source>
        <strain evidence="1 2">NIES-2285</strain>
    </source>
</reference>
<protein>
    <submittedName>
        <fullName evidence="1">Uncharacterized protein</fullName>
    </submittedName>
</protein>
<dbReference type="PANTHER" id="PTHR31656">
    <property type="entry name" value="ROOT CAP DOMAIN-CONTAINING PROTEIN"/>
    <property type="match status" value="1"/>
</dbReference>
<evidence type="ECO:0000313" key="2">
    <source>
        <dbReference type="Proteomes" id="UP000054558"/>
    </source>
</evidence>
<organism evidence="1 2">
    <name type="scientific">Klebsormidium nitens</name>
    <name type="common">Green alga</name>
    <name type="synonym">Ulothrix nitens</name>
    <dbReference type="NCBI Taxonomy" id="105231"/>
    <lineage>
        <taxon>Eukaryota</taxon>
        <taxon>Viridiplantae</taxon>
        <taxon>Streptophyta</taxon>
        <taxon>Klebsormidiophyceae</taxon>
        <taxon>Klebsormidiales</taxon>
        <taxon>Klebsormidiaceae</taxon>
        <taxon>Klebsormidium</taxon>
    </lineage>
</organism>
<evidence type="ECO:0000313" key="1">
    <source>
        <dbReference type="EMBL" id="GAQ87035.1"/>
    </source>
</evidence>
<keyword evidence="2" id="KW-1185">Reference proteome</keyword>
<dbReference type="OrthoDB" id="2012063at2759"/>
<dbReference type="AlphaFoldDB" id="A0A1Y1I7U4"/>
<dbReference type="EMBL" id="DF237276">
    <property type="protein sequence ID" value="GAQ87035.1"/>
    <property type="molecule type" value="Genomic_DNA"/>
</dbReference>
<name>A0A1Y1I7U4_KLENI</name>
<dbReference type="Proteomes" id="UP000054558">
    <property type="component" value="Unassembled WGS sequence"/>
</dbReference>
<proteinExistence type="predicted"/>